<evidence type="ECO:0000256" key="5">
    <source>
        <dbReference type="ARBA" id="ARBA00022741"/>
    </source>
</evidence>
<keyword evidence="10" id="KW-1133">Transmembrane helix</keyword>
<keyword evidence="8" id="KW-0902">Two-component regulatory system</keyword>
<name>A0A927YP84_9FIRM</name>
<feature type="coiled-coil region" evidence="9">
    <location>
        <begin position="54"/>
        <end position="134"/>
    </location>
</feature>
<keyword evidence="6" id="KW-0418">Kinase</keyword>
<evidence type="ECO:0000256" key="9">
    <source>
        <dbReference type="SAM" id="Coils"/>
    </source>
</evidence>
<comment type="subcellular location">
    <subcellularLocation>
        <location evidence="2">Membrane</location>
    </subcellularLocation>
</comment>
<keyword evidence="5" id="KW-0547">Nucleotide-binding</keyword>
<reference evidence="12" key="1">
    <citation type="submission" date="2019-04" db="EMBL/GenBank/DDBJ databases">
        <title>Evolution of Biomass-Degrading Anaerobic Consortia Revealed by Metagenomics.</title>
        <authorList>
            <person name="Peng X."/>
        </authorList>
    </citation>
    <scope>NUCLEOTIDE SEQUENCE</scope>
    <source>
        <strain evidence="12">SIG311</strain>
    </source>
</reference>
<dbReference type="InterPro" id="IPR004358">
    <property type="entry name" value="Sig_transdc_His_kin-like_C"/>
</dbReference>
<evidence type="ECO:0000256" key="2">
    <source>
        <dbReference type="ARBA" id="ARBA00004370"/>
    </source>
</evidence>
<feature type="transmembrane region" description="Helical" evidence="10">
    <location>
        <begin position="7"/>
        <end position="25"/>
    </location>
</feature>
<accession>A0A927YP84</accession>
<evidence type="ECO:0000256" key="4">
    <source>
        <dbReference type="ARBA" id="ARBA00022679"/>
    </source>
</evidence>
<keyword evidence="7" id="KW-0067">ATP-binding</keyword>
<dbReference type="Pfam" id="PF02518">
    <property type="entry name" value="HATPase_c"/>
    <property type="match status" value="1"/>
</dbReference>
<dbReference type="PRINTS" id="PR00344">
    <property type="entry name" value="BCTRLSENSOR"/>
</dbReference>
<protein>
    <recommendedName>
        <fullName evidence="3">histidine kinase</fullName>
        <ecNumber evidence="3">2.7.13.3</ecNumber>
    </recommendedName>
</protein>
<evidence type="ECO:0000256" key="1">
    <source>
        <dbReference type="ARBA" id="ARBA00000085"/>
    </source>
</evidence>
<dbReference type="GO" id="GO:0004673">
    <property type="term" value="F:protein histidine kinase activity"/>
    <property type="evidence" value="ECO:0007669"/>
    <property type="project" value="UniProtKB-EC"/>
</dbReference>
<dbReference type="Gene3D" id="3.30.565.10">
    <property type="entry name" value="Histidine kinase-like ATPase, C-terminal domain"/>
    <property type="match status" value="1"/>
</dbReference>
<dbReference type="InterPro" id="IPR005467">
    <property type="entry name" value="His_kinase_dom"/>
</dbReference>
<dbReference type="GO" id="GO:0005524">
    <property type="term" value="F:ATP binding"/>
    <property type="evidence" value="ECO:0007669"/>
    <property type="project" value="UniProtKB-KW"/>
</dbReference>
<organism evidence="12 13">
    <name type="scientific">Pseudobutyrivibrio ruminis</name>
    <dbReference type="NCBI Taxonomy" id="46206"/>
    <lineage>
        <taxon>Bacteria</taxon>
        <taxon>Bacillati</taxon>
        <taxon>Bacillota</taxon>
        <taxon>Clostridia</taxon>
        <taxon>Lachnospirales</taxon>
        <taxon>Lachnospiraceae</taxon>
        <taxon>Pseudobutyrivibrio</taxon>
    </lineage>
</organism>
<keyword evidence="4" id="KW-0808">Transferase</keyword>
<dbReference type="EMBL" id="SVER01000001">
    <property type="protein sequence ID" value="MBE5918243.1"/>
    <property type="molecule type" value="Genomic_DNA"/>
</dbReference>
<comment type="caution">
    <text evidence="12">The sequence shown here is derived from an EMBL/GenBank/DDBJ whole genome shotgun (WGS) entry which is preliminary data.</text>
</comment>
<evidence type="ECO:0000256" key="8">
    <source>
        <dbReference type="ARBA" id="ARBA00023012"/>
    </source>
</evidence>
<dbReference type="Proteomes" id="UP000766246">
    <property type="component" value="Unassembled WGS sequence"/>
</dbReference>
<dbReference type="GO" id="GO:0007234">
    <property type="term" value="P:osmosensory signaling via phosphorelay pathway"/>
    <property type="evidence" value="ECO:0007669"/>
    <property type="project" value="TreeGrafter"/>
</dbReference>
<sequence>MFDTFKRFLLVSALIFYVITLYSFFSASSTVFLVFFILHSITLMLFALFSNLKKDTSEEEIEDYVERIQNIKTQWREETESLKNQLKEKIDSTTSLEEQIVSDNMEIVKLKEKIAELNHAVDDAKKAALETKSNNTDDELELSVLPSYLPEKSMSTTINIIDVAKTVAKEFHDEAIQAGLSLTISSTEESLLVKADANLIRILFRNIIDNSIKYMNRRGSLIITISSVADDIFVVCKDNGDGLAPEETKHIFELNYQGSNRISGNGLGLFQAKAIVTYYGGTIYAKSNSGAGMGIYIQLPTT</sequence>
<comment type="catalytic activity">
    <reaction evidence="1">
        <text>ATP + protein L-histidine = ADP + protein N-phospho-L-histidine.</text>
        <dbReference type="EC" id="2.7.13.3"/>
    </reaction>
</comment>
<evidence type="ECO:0000259" key="11">
    <source>
        <dbReference type="PROSITE" id="PS50109"/>
    </source>
</evidence>
<gene>
    <name evidence="12" type="ORF">E7272_00210</name>
</gene>
<feature type="domain" description="Histidine kinase" evidence="11">
    <location>
        <begin position="81"/>
        <end position="302"/>
    </location>
</feature>
<proteinExistence type="predicted"/>
<dbReference type="InterPro" id="IPR050351">
    <property type="entry name" value="BphY/WalK/GraS-like"/>
</dbReference>
<evidence type="ECO:0000313" key="12">
    <source>
        <dbReference type="EMBL" id="MBE5918243.1"/>
    </source>
</evidence>
<dbReference type="SUPFAM" id="SSF55874">
    <property type="entry name" value="ATPase domain of HSP90 chaperone/DNA topoisomerase II/histidine kinase"/>
    <property type="match status" value="1"/>
</dbReference>
<dbReference type="GO" id="GO:0030295">
    <property type="term" value="F:protein kinase activator activity"/>
    <property type="evidence" value="ECO:0007669"/>
    <property type="project" value="TreeGrafter"/>
</dbReference>
<dbReference type="InterPro" id="IPR036890">
    <property type="entry name" value="HATPase_C_sf"/>
</dbReference>
<dbReference type="AlphaFoldDB" id="A0A927YP84"/>
<evidence type="ECO:0000313" key="13">
    <source>
        <dbReference type="Proteomes" id="UP000766246"/>
    </source>
</evidence>
<dbReference type="PANTHER" id="PTHR42878:SF7">
    <property type="entry name" value="SENSOR HISTIDINE KINASE GLRK"/>
    <property type="match status" value="1"/>
</dbReference>
<dbReference type="GO" id="GO:0000156">
    <property type="term" value="F:phosphorelay response regulator activity"/>
    <property type="evidence" value="ECO:0007669"/>
    <property type="project" value="TreeGrafter"/>
</dbReference>
<keyword evidence="10" id="KW-0812">Transmembrane</keyword>
<evidence type="ECO:0000256" key="7">
    <source>
        <dbReference type="ARBA" id="ARBA00022840"/>
    </source>
</evidence>
<evidence type="ECO:0000256" key="3">
    <source>
        <dbReference type="ARBA" id="ARBA00012438"/>
    </source>
</evidence>
<keyword evidence="10" id="KW-0472">Membrane</keyword>
<dbReference type="InterPro" id="IPR003594">
    <property type="entry name" value="HATPase_dom"/>
</dbReference>
<evidence type="ECO:0000256" key="6">
    <source>
        <dbReference type="ARBA" id="ARBA00022777"/>
    </source>
</evidence>
<dbReference type="SMART" id="SM00387">
    <property type="entry name" value="HATPase_c"/>
    <property type="match status" value="1"/>
</dbReference>
<feature type="transmembrane region" description="Helical" evidence="10">
    <location>
        <begin position="31"/>
        <end position="49"/>
    </location>
</feature>
<evidence type="ECO:0000256" key="10">
    <source>
        <dbReference type="SAM" id="Phobius"/>
    </source>
</evidence>
<keyword evidence="9" id="KW-0175">Coiled coil</keyword>
<dbReference type="PROSITE" id="PS50109">
    <property type="entry name" value="HIS_KIN"/>
    <property type="match status" value="1"/>
</dbReference>
<dbReference type="PANTHER" id="PTHR42878">
    <property type="entry name" value="TWO-COMPONENT HISTIDINE KINASE"/>
    <property type="match status" value="1"/>
</dbReference>
<dbReference type="EC" id="2.7.13.3" evidence="3"/>
<dbReference type="CDD" id="cd00075">
    <property type="entry name" value="HATPase"/>
    <property type="match status" value="1"/>
</dbReference>